<dbReference type="EMBL" id="WPHM01000001">
    <property type="protein sequence ID" value="MUZ55962.1"/>
    <property type="molecule type" value="Genomic_DNA"/>
</dbReference>
<accession>A0AAE4W8R9</accession>
<protein>
    <submittedName>
        <fullName evidence="1">Uncharacterized protein</fullName>
    </submittedName>
</protein>
<evidence type="ECO:0000313" key="1">
    <source>
        <dbReference type="EMBL" id="MUZ55962.1"/>
    </source>
</evidence>
<evidence type="ECO:0000313" key="2">
    <source>
        <dbReference type="Proteomes" id="UP000436692"/>
    </source>
</evidence>
<gene>
    <name evidence="1" type="ORF">GOZ95_00660</name>
</gene>
<dbReference type="Proteomes" id="UP000436692">
    <property type="component" value="Unassembled WGS sequence"/>
</dbReference>
<reference evidence="1 2" key="1">
    <citation type="submission" date="2019-12" db="EMBL/GenBank/DDBJ databases">
        <title>Whole-genome sequencing of Allorhizobium vitis.</title>
        <authorList>
            <person name="Gan H.M."/>
            <person name="Szegedi E."/>
            <person name="Burr T."/>
            <person name="Savka M.A."/>
        </authorList>
    </citation>
    <scope>NUCLEOTIDE SEQUENCE [LARGE SCALE GENOMIC DNA]</scope>
    <source>
        <strain evidence="1 2">CG989</strain>
    </source>
</reference>
<dbReference type="RefSeq" id="WP_156594590.1">
    <property type="nucleotide sequence ID" value="NZ_WPHM01000001.1"/>
</dbReference>
<proteinExistence type="predicted"/>
<name>A0AAE4W8R9_AGRVI</name>
<organism evidence="1 2">
    <name type="scientific">Agrobacterium vitis</name>
    <name type="common">Rhizobium vitis</name>
    <dbReference type="NCBI Taxonomy" id="373"/>
    <lineage>
        <taxon>Bacteria</taxon>
        <taxon>Pseudomonadati</taxon>
        <taxon>Pseudomonadota</taxon>
        <taxon>Alphaproteobacteria</taxon>
        <taxon>Hyphomicrobiales</taxon>
        <taxon>Rhizobiaceae</taxon>
        <taxon>Rhizobium/Agrobacterium group</taxon>
        <taxon>Agrobacterium</taxon>
    </lineage>
</organism>
<comment type="caution">
    <text evidence="1">The sequence shown here is derived from an EMBL/GenBank/DDBJ whole genome shotgun (WGS) entry which is preliminary data.</text>
</comment>
<dbReference type="AlphaFoldDB" id="A0AAE4W8R9"/>
<sequence>MDPAKFVTYIAADSAHKNLVFVNSMSCVDAERFRERLFVSMDRGIYESEDMIRSSLVDASASLQQLETSLAAEIDATQVKALVLGSATVVSTVYAISTTAACASAVINGGGIAACGPAARGSVAAVAAWAAFSSTMESAGNLKALAIKEIDKQRGIVTGLEQQLNAAMADSMRVNYSNLFVAICTAVREQCLK</sequence>